<dbReference type="SUPFAM" id="SSF111369">
    <property type="entry name" value="HlyD-like secretion proteins"/>
    <property type="match status" value="1"/>
</dbReference>
<accession>A0ABT3A925</accession>
<keyword evidence="1" id="KW-0175">Coiled coil</keyword>
<evidence type="ECO:0000256" key="2">
    <source>
        <dbReference type="SAM" id="SignalP"/>
    </source>
</evidence>
<dbReference type="PANTHER" id="PTHR30469:SF33">
    <property type="entry name" value="SLR1207 PROTEIN"/>
    <property type="match status" value="1"/>
</dbReference>
<comment type="caution">
    <text evidence="3">The sequence shown here is derived from an EMBL/GenBank/DDBJ whole genome shotgun (WGS) entry which is preliminary data.</text>
</comment>
<dbReference type="Gene3D" id="2.40.30.170">
    <property type="match status" value="1"/>
</dbReference>
<name>A0ABT3A925_9ALTE</name>
<dbReference type="RefSeq" id="WP_263712104.1">
    <property type="nucleotide sequence ID" value="NZ_JAOWKX010000004.1"/>
</dbReference>
<evidence type="ECO:0000313" key="4">
    <source>
        <dbReference type="Proteomes" id="UP001652504"/>
    </source>
</evidence>
<dbReference type="Gene3D" id="2.40.50.100">
    <property type="match status" value="1"/>
</dbReference>
<dbReference type="PANTHER" id="PTHR30469">
    <property type="entry name" value="MULTIDRUG RESISTANCE PROTEIN MDTA"/>
    <property type="match status" value="1"/>
</dbReference>
<feature type="chain" id="PRO_5046979608" description="RND efflux pump membrane fusion protein barrel-sandwich domain-containing protein" evidence="2">
    <location>
        <begin position="20"/>
        <end position="360"/>
    </location>
</feature>
<keyword evidence="2" id="KW-0732">Signal</keyword>
<feature type="signal peptide" evidence="2">
    <location>
        <begin position="1"/>
        <end position="19"/>
    </location>
</feature>
<dbReference type="Gene3D" id="1.10.287.470">
    <property type="entry name" value="Helix hairpin bin"/>
    <property type="match status" value="1"/>
</dbReference>
<feature type="coiled-coil region" evidence="1">
    <location>
        <begin position="125"/>
        <end position="159"/>
    </location>
</feature>
<keyword evidence="4" id="KW-1185">Reference proteome</keyword>
<dbReference type="Proteomes" id="UP001652504">
    <property type="component" value="Unassembled WGS sequence"/>
</dbReference>
<evidence type="ECO:0008006" key="5">
    <source>
        <dbReference type="Google" id="ProtNLM"/>
    </source>
</evidence>
<organism evidence="3 4">
    <name type="scientific">Fluctibacter corallii</name>
    <dbReference type="NCBI Taxonomy" id="2984329"/>
    <lineage>
        <taxon>Bacteria</taxon>
        <taxon>Pseudomonadati</taxon>
        <taxon>Pseudomonadota</taxon>
        <taxon>Gammaproteobacteria</taxon>
        <taxon>Alteromonadales</taxon>
        <taxon>Alteromonadaceae</taxon>
        <taxon>Fluctibacter</taxon>
    </lineage>
</organism>
<dbReference type="EMBL" id="JAOWKX010000004">
    <property type="protein sequence ID" value="MCV2884821.1"/>
    <property type="molecule type" value="Genomic_DNA"/>
</dbReference>
<sequence>MLSKTVIVWLALFSFAVLADTSVVVQSPWTASYEKQYRTVATVKSRYVIQYAAQVEGKVSEIYALGDVVTIGDALVRQSDPLQQLELERAESLVSSLTASLDISELEVEHLDALVRSNSVSTQQAKILRLTLDKARADLAVQQNQAKQLRQSLTFLTTQAVKPGTVIEQHVNIGEFVEKGDALLTTVDMSAVQYWLTLPLELAGLVDENTRIETLTGDMSLPIASVIPTGKTSVSILSTLVDMTDRAVGHLATQEVVVTMYNEQPLQWFHRDGVIDRNGITQVRVVDSQARAAYRTIDIAAEKGQFVGVAGQLHSGDKIILRGMMDIKPESGLRIDSDRTVELKKQFVSNSFSAVEGQAW</sequence>
<evidence type="ECO:0000313" key="3">
    <source>
        <dbReference type="EMBL" id="MCV2884821.1"/>
    </source>
</evidence>
<protein>
    <recommendedName>
        <fullName evidence="5">RND efflux pump membrane fusion protein barrel-sandwich domain-containing protein</fullName>
    </recommendedName>
</protein>
<proteinExistence type="predicted"/>
<gene>
    <name evidence="3" type="ORF">OE749_08945</name>
</gene>
<evidence type="ECO:0000256" key="1">
    <source>
        <dbReference type="SAM" id="Coils"/>
    </source>
</evidence>
<reference evidence="3 4" key="1">
    <citation type="submission" date="2022-10" db="EMBL/GenBank/DDBJ databases">
        <title>Aestuariibacter sp. AA17 isolated from Montipora capitata coral fragment.</title>
        <authorList>
            <person name="Emsley S.A."/>
            <person name="Pfannmuller K.M."/>
            <person name="Loughran R.M."/>
            <person name="Shlafstein M."/>
            <person name="Papke E."/>
            <person name="Saw J.H."/>
            <person name="Ushijima B."/>
            <person name="Videau P."/>
        </authorList>
    </citation>
    <scope>NUCLEOTIDE SEQUENCE [LARGE SCALE GENOMIC DNA]</scope>
    <source>
        <strain evidence="3 4">AA17</strain>
    </source>
</reference>